<keyword evidence="3" id="KW-1185">Reference proteome</keyword>
<dbReference type="Proteomes" id="UP000586827">
    <property type="component" value="Unassembled WGS sequence"/>
</dbReference>
<gene>
    <name evidence="2" type="ORF">HLB23_22380</name>
</gene>
<dbReference type="AlphaFoldDB" id="A0A849C1E8"/>
<accession>A0A849C1E8</accession>
<organism evidence="2 3">
    <name type="scientific">Nocardia uniformis</name>
    <dbReference type="NCBI Taxonomy" id="53432"/>
    <lineage>
        <taxon>Bacteria</taxon>
        <taxon>Bacillati</taxon>
        <taxon>Actinomycetota</taxon>
        <taxon>Actinomycetes</taxon>
        <taxon>Mycobacteriales</taxon>
        <taxon>Nocardiaceae</taxon>
        <taxon>Nocardia</taxon>
    </lineage>
</organism>
<reference evidence="2 3" key="1">
    <citation type="submission" date="2020-05" db="EMBL/GenBank/DDBJ databases">
        <title>MicrobeNet Type strains.</title>
        <authorList>
            <person name="Nicholson A.C."/>
        </authorList>
    </citation>
    <scope>NUCLEOTIDE SEQUENCE [LARGE SCALE GENOMIC DNA]</scope>
    <source>
        <strain evidence="2 3">JCM 3224</strain>
    </source>
</reference>
<dbReference type="InterPro" id="IPR007278">
    <property type="entry name" value="DUF397"/>
</dbReference>
<evidence type="ECO:0000259" key="1">
    <source>
        <dbReference type="Pfam" id="PF04149"/>
    </source>
</evidence>
<dbReference type="RefSeq" id="WP_170264268.1">
    <property type="nucleotide sequence ID" value="NZ_JABELX010000008.1"/>
</dbReference>
<sequence>MDEPFGARWFKSTHSTGAKECVEIAFLDGGVGVRDSKNPTGPALIFAPAEWERFTAAVVSGRFDLPCLPVTLPCLPVTLPRLPVTSAPG</sequence>
<proteinExistence type="predicted"/>
<dbReference type="EMBL" id="JABELX010000008">
    <property type="protein sequence ID" value="NNH72573.1"/>
    <property type="molecule type" value="Genomic_DNA"/>
</dbReference>
<comment type="caution">
    <text evidence="2">The sequence shown here is derived from an EMBL/GenBank/DDBJ whole genome shotgun (WGS) entry which is preliminary data.</text>
</comment>
<feature type="domain" description="DUF397" evidence="1">
    <location>
        <begin position="7"/>
        <end position="58"/>
    </location>
</feature>
<dbReference type="Pfam" id="PF04149">
    <property type="entry name" value="DUF397"/>
    <property type="match status" value="1"/>
</dbReference>
<evidence type="ECO:0000313" key="3">
    <source>
        <dbReference type="Proteomes" id="UP000586827"/>
    </source>
</evidence>
<evidence type="ECO:0000313" key="2">
    <source>
        <dbReference type="EMBL" id="NNH72573.1"/>
    </source>
</evidence>
<protein>
    <submittedName>
        <fullName evidence="2">DUF397 domain-containing protein</fullName>
    </submittedName>
</protein>
<name>A0A849C1E8_9NOCA</name>